<protein>
    <recommendedName>
        <fullName evidence="1">HTH luxR-type domain-containing protein</fullName>
    </recommendedName>
</protein>
<organism evidence="2 3">
    <name type="scientific">Janibacter hoylei PVAS-1</name>
    <dbReference type="NCBI Taxonomy" id="1210046"/>
    <lineage>
        <taxon>Bacteria</taxon>
        <taxon>Bacillati</taxon>
        <taxon>Actinomycetota</taxon>
        <taxon>Actinomycetes</taxon>
        <taxon>Micrococcales</taxon>
        <taxon>Intrasporangiaceae</taxon>
        <taxon>Janibacter</taxon>
    </lineage>
</organism>
<dbReference type="EMBL" id="ALWX01000079">
    <property type="protein sequence ID" value="EKA60102.1"/>
    <property type="molecule type" value="Genomic_DNA"/>
</dbReference>
<evidence type="ECO:0000313" key="3">
    <source>
        <dbReference type="Proteomes" id="UP000004474"/>
    </source>
</evidence>
<dbReference type="InterPro" id="IPR016032">
    <property type="entry name" value="Sig_transdc_resp-reg_C-effctor"/>
</dbReference>
<dbReference type="InterPro" id="IPR000792">
    <property type="entry name" value="Tscrpt_reg_LuxR_C"/>
</dbReference>
<dbReference type="GO" id="GO:0003677">
    <property type="term" value="F:DNA binding"/>
    <property type="evidence" value="ECO:0007669"/>
    <property type="project" value="InterPro"/>
</dbReference>
<accession>K1E3Z0</accession>
<evidence type="ECO:0000313" key="2">
    <source>
        <dbReference type="EMBL" id="EKA60102.1"/>
    </source>
</evidence>
<reference evidence="2 3" key="1">
    <citation type="journal article" date="2012" name="J. Bacteriol.">
        <title>Genome Sequence of Janibacter hoylei MTCC8307, Isolated from the Stratospheric Air.</title>
        <authorList>
            <person name="Pawar S.P."/>
            <person name="Dhotre D.P."/>
            <person name="Shetty S.A."/>
            <person name="Chowdhury S.P."/>
            <person name="Chaudhari B.L."/>
            <person name="Shouche Y.S."/>
        </authorList>
    </citation>
    <scope>NUCLEOTIDE SEQUENCE [LARGE SCALE GENOMIC DNA]</scope>
    <source>
        <strain evidence="2 3">PVAS-1</strain>
    </source>
</reference>
<proteinExistence type="predicted"/>
<dbReference type="Gene3D" id="1.10.10.10">
    <property type="entry name" value="Winged helix-like DNA-binding domain superfamily/Winged helix DNA-binding domain"/>
    <property type="match status" value="1"/>
</dbReference>
<dbReference type="PROSITE" id="PS50043">
    <property type="entry name" value="HTH_LUXR_2"/>
    <property type="match status" value="1"/>
</dbReference>
<dbReference type="AlphaFoldDB" id="K1E3Z0"/>
<name>K1E3Z0_9MICO</name>
<gene>
    <name evidence="2" type="ORF">B277_14728</name>
</gene>
<comment type="caution">
    <text evidence="2">The sequence shown here is derived from an EMBL/GenBank/DDBJ whole genome shotgun (WGS) entry which is preliminary data.</text>
</comment>
<sequence length="28" mass="3067">MISLKTVRNHVSNIFAELHVSDRSAAIG</sequence>
<evidence type="ECO:0000259" key="1">
    <source>
        <dbReference type="PROSITE" id="PS50043"/>
    </source>
</evidence>
<feature type="domain" description="HTH luxR-type" evidence="1">
    <location>
        <begin position="1"/>
        <end position="28"/>
    </location>
</feature>
<dbReference type="InterPro" id="IPR036388">
    <property type="entry name" value="WH-like_DNA-bd_sf"/>
</dbReference>
<dbReference type="GO" id="GO:0006355">
    <property type="term" value="P:regulation of DNA-templated transcription"/>
    <property type="evidence" value="ECO:0007669"/>
    <property type="project" value="InterPro"/>
</dbReference>
<dbReference type="Proteomes" id="UP000004474">
    <property type="component" value="Unassembled WGS sequence"/>
</dbReference>
<dbReference type="STRING" id="1210046.B277_14728"/>
<dbReference type="SUPFAM" id="SSF46894">
    <property type="entry name" value="C-terminal effector domain of the bipartite response regulators"/>
    <property type="match status" value="1"/>
</dbReference>